<keyword evidence="3" id="KW-1185">Reference proteome</keyword>
<dbReference type="Proteomes" id="UP001187192">
    <property type="component" value="Unassembled WGS sequence"/>
</dbReference>
<accession>A0AA87ZGR3</accession>
<feature type="compositionally biased region" description="Basic and acidic residues" evidence="1">
    <location>
        <begin position="29"/>
        <end position="46"/>
    </location>
</feature>
<reference evidence="2" key="1">
    <citation type="submission" date="2023-07" db="EMBL/GenBank/DDBJ databases">
        <title>draft genome sequence of fig (Ficus carica).</title>
        <authorList>
            <person name="Takahashi T."/>
            <person name="Nishimura K."/>
        </authorList>
    </citation>
    <scope>NUCLEOTIDE SEQUENCE</scope>
</reference>
<evidence type="ECO:0000256" key="1">
    <source>
        <dbReference type="SAM" id="MobiDB-lite"/>
    </source>
</evidence>
<evidence type="ECO:0000313" key="3">
    <source>
        <dbReference type="Proteomes" id="UP001187192"/>
    </source>
</evidence>
<dbReference type="EMBL" id="BTGU01000004">
    <property type="protein sequence ID" value="GMN34267.1"/>
    <property type="molecule type" value="Genomic_DNA"/>
</dbReference>
<gene>
    <name evidence="2" type="ORF">TIFTF001_004597</name>
</gene>
<evidence type="ECO:0000313" key="2">
    <source>
        <dbReference type="EMBL" id="GMN34267.1"/>
    </source>
</evidence>
<organism evidence="2 3">
    <name type="scientific">Ficus carica</name>
    <name type="common">Common fig</name>
    <dbReference type="NCBI Taxonomy" id="3494"/>
    <lineage>
        <taxon>Eukaryota</taxon>
        <taxon>Viridiplantae</taxon>
        <taxon>Streptophyta</taxon>
        <taxon>Embryophyta</taxon>
        <taxon>Tracheophyta</taxon>
        <taxon>Spermatophyta</taxon>
        <taxon>Magnoliopsida</taxon>
        <taxon>eudicotyledons</taxon>
        <taxon>Gunneridae</taxon>
        <taxon>Pentapetalae</taxon>
        <taxon>rosids</taxon>
        <taxon>fabids</taxon>
        <taxon>Rosales</taxon>
        <taxon>Moraceae</taxon>
        <taxon>Ficeae</taxon>
        <taxon>Ficus</taxon>
    </lineage>
</organism>
<dbReference type="AlphaFoldDB" id="A0AA87ZGR3"/>
<name>A0AA87ZGR3_FICCA</name>
<sequence>MLPRPMSFVSTGLKDDTDAGGGDALAKATHGDHSEEKFERERDRRE</sequence>
<comment type="caution">
    <text evidence="2">The sequence shown here is derived from an EMBL/GenBank/DDBJ whole genome shotgun (WGS) entry which is preliminary data.</text>
</comment>
<protein>
    <submittedName>
        <fullName evidence="2">Uncharacterized protein</fullName>
    </submittedName>
</protein>
<proteinExistence type="predicted"/>
<feature type="region of interest" description="Disordered" evidence="1">
    <location>
        <begin position="1"/>
        <end position="46"/>
    </location>
</feature>